<evidence type="ECO:0000259" key="8">
    <source>
        <dbReference type="PROSITE" id="PS50026"/>
    </source>
</evidence>
<dbReference type="PROSITE" id="PS00022">
    <property type="entry name" value="EGF_1"/>
    <property type="match status" value="1"/>
</dbReference>
<accession>A0A3Q3IFS2</accession>
<keyword evidence="10" id="KW-1185">Reference proteome</keyword>
<comment type="caution">
    <text evidence="6">Lacks conserved residue(s) required for the propagation of feature annotation.</text>
</comment>
<organism evidence="9 10">
    <name type="scientific">Monopterus albus</name>
    <name type="common">Swamp eel</name>
    <dbReference type="NCBI Taxonomy" id="43700"/>
    <lineage>
        <taxon>Eukaryota</taxon>
        <taxon>Metazoa</taxon>
        <taxon>Chordata</taxon>
        <taxon>Craniata</taxon>
        <taxon>Vertebrata</taxon>
        <taxon>Euteleostomi</taxon>
        <taxon>Actinopterygii</taxon>
        <taxon>Neopterygii</taxon>
        <taxon>Teleostei</taxon>
        <taxon>Neoteleostei</taxon>
        <taxon>Acanthomorphata</taxon>
        <taxon>Anabantaria</taxon>
        <taxon>Synbranchiformes</taxon>
        <taxon>Synbranchidae</taxon>
        <taxon>Monopterus</taxon>
    </lineage>
</organism>
<evidence type="ECO:0000256" key="7">
    <source>
        <dbReference type="SAM" id="SignalP"/>
    </source>
</evidence>
<dbReference type="SUPFAM" id="SSF57196">
    <property type="entry name" value="EGF/Laminin"/>
    <property type="match status" value="1"/>
</dbReference>
<evidence type="ECO:0000313" key="9">
    <source>
        <dbReference type="Ensembl" id="ENSMALP00000003128.1"/>
    </source>
</evidence>
<keyword evidence="1 6" id="KW-0245">EGF-like domain</keyword>
<keyword evidence="4 6" id="KW-1015">Disulfide bond</keyword>
<reference evidence="9" key="1">
    <citation type="submission" date="2025-08" db="UniProtKB">
        <authorList>
            <consortium name="Ensembl"/>
        </authorList>
    </citation>
    <scope>IDENTIFICATION</scope>
</reference>
<evidence type="ECO:0000256" key="3">
    <source>
        <dbReference type="ARBA" id="ARBA00022737"/>
    </source>
</evidence>
<dbReference type="PROSITE" id="PS50026">
    <property type="entry name" value="EGF_3"/>
    <property type="match status" value="1"/>
</dbReference>
<dbReference type="Proteomes" id="UP000261600">
    <property type="component" value="Unplaced"/>
</dbReference>
<evidence type="ECO:0000256" key="2">
    <source>
        <dbReference type="ARBA" id="ARBA00022729"/>
    </source>
</evidence>
<feature type="chain" id="PRO_5018745685" description="EGF-like domain-containing protein" evidence="7">
    <location>
        <begin position="17"/>
        <end position="85"/>
    </location>
</feature>
<evidence type="ECO:0000256" key="1">
    <source>
        <dbReference type="ARBA" id="ARBA00022536"/>
    </source>
</evidence>
<keyword evidence="5" id="KW-0325">Glycoprotein</keyword>
<evidence type="ECO:0000256" key="6">
    <source>
        <dbReference type="PROSITE-ProRule" id="PRU00076"/>
    </source>
</evidence>
<dbReference type="Pfam" id="PF00008">
    <property type="entry name" value="EGF"/>
    <property type="match status" value="1"/>
</dbReference>
<dbReference type="FunFam" id="2.10.25.10:FF:000255">
    <property type="entry name" value="Sushi, nidogen and EGF-like domains 1"/>
    <property type="match status" value="1"/>
</dbReference>
<reference evidence="9" key="2">
    <citation type="submission" date="2025-09" db="UniProtKB">
        <authorList>
            <consortium name="Ensembl"/>
        </authorList>
    </citation>
    <scope>IDENTIFICATION</scope>
</reference>
<evidence type="ECO:0000313" key="10">
    <source>
        <dbReference type="Proteomes" id="UP000261600"/>
    </source>
</evidence>
<dbReference type="Gene3D" id="2.10.25.10">
    <property type="entry name" value="Laminin"/>
    <property type="match status" value="1"/>
</dbReference>
<dbReference type="AlphaFoldDB" id="A0A3Q3IFS2"/>
<feature type="signal peptide" evidence="7">
    <location>
        <begin position="1"/>
        <end position="16"/>
    </location>
</feature>
<dbReference type="InterPro" id="IPR000742">
    <property type="entry name" value="EGF"/>
</dbReference>
<protein>
    <recommendedName>
        <fullName evidence="8">EGF-like domain-containing protein</fullName>
    </recommendedName>
</protein>
<proteinExistence type="predicted"/>
<evidence type="ECO:0000256" key="4">
    <source>
        <dbReference type="ARBA" id="ARBA00023157"/>
    </source>
</evidence>
<feature type="disulfide bond" evidence="6">
    <location>
        <begin position="49"/>
        <end position="58"/>
    </location>
</feature>
<evidence type="ECO:0000256" key="5">
    <source>
        <dbReference type="ARBA" id="ARBA00023180"/>
    </source>
</evidence>
<dbReference type="CDD" id="cd00054">
    <property type="entry name" value="EGF_CA"/>
    <property type="match status" value="1"/>
</dbReference>
<dbReference type="Ensembl" id="ENSMALT00000003212.1">
    <property type="protein sequence ID" value="ENSMALP00000003128.1"/>
    <property type="gene ID" value="ENSMALG00000002310.1"/>
</dbReference>
<feature type="domain" description="EGF-like" evidence="8">
    <location>
        <begin position="23"/>
        <end position="59"/>
    </location>
</feature>
<sequence>HVSILATWALIILSRLRPPCEKGNASCDPNPCQNGGICEEGPKRFVCHCPERFRGLYCDSRLDSDCLSYPCQEEQICTTGERVRI</sequence>
<keyword evidence="2 7" id="KW-0732">Signal</keyword>
<dbReference type="SMART" id="SM00181">
    <property type="entry name" value="EGF"/>
    <property type="match status" value="1"/>
</dbReference>
<name>A0A3Q3IFS2_MONAL</name>
<keyword evidence="3" id="KW-0677">Repeat</keyword>